<dbReference type="InterPro" id="IPR021246">
    <property type="entry name" value="DUF2797"/>
</dbReference>
<accession>A0A2T5IZY7</accession>
<dbReference type="Pfam" id="PF10977">
    <property type="entry name" value="DUF2797"/>
    <property type="match status" value="1"/>
</dbReference>
<sequence length="274" mass="31099">MIYQGILQKMRTQATTPIHYELALGGMTLPVNDYLGKTLYLQYTGRIFCLHCGQKTTKSFNQGYCFKCFRSSASADMCIMKPETCHYHLGTCREPEWGQNHCFKPHIVYLANSSGVKVGITRRTQVPTRWLDQGAAQALAIFEVASRRVAGLLEVMFAQHVADKTHWQRLLKADAEVQDLVQIRDELLAQCADELSQLEQQFPEQFALLTPDVQSFLFPVMQYPSKVKAFNLDTQAEITGQLMGIKGQYLIFDTGVINIRKFGGYEVIIRQESV</sequence>
<protein>
    <submittedName>
        <fullName evidence="1">Uncharacterized protein DUF2797</fullName>
    </submittedName>
</protein>
<gene>
    <name evidence="1" type="ORF">C8N29_10690</name>
</gene>
<organism evidence="1 2">
    <name type="scientific">Agitococcus lubricus</name>
    <dbReference type="NCBI Taxonomy" id="1077255"/>
    <lineage>
        <taxon>Bacteria</taxon>
        <taxon>Pseudomonadati</taxon>
        <taxon>Pseudomonadota</taxon>
        <taxon>Gammaproteobacteria</taxon>
        <taxon>Moraxellales</taxon>
        <taxon>Moraxellaceae</taxon>
        <taxon>Agitococcus</taxon>
    </lineage>
</organism>
<dbReference type="AlphaFoldDB" id="A0A2T5IZY7"/>
<keyword evidence="2" id="KW-1185">Reference proteome</keyword>
<dbReference type="Proteomes" id="UP000244223">
    <property type="component" value="Unassembled WGS sequence"/>
</dbReference>
<dbReference type="EMBL" id="QAON01000006">
    <property type="protein sequence ID" value="PTQ89559.1"/>
    <property type="molecule type" value="Genomic_DNA"/>
</dbReference>
<evidence type="ECO:0000313" key="2">
    <source>
        <dbReference type="Proteomes" id="UP000244223"/>
    </source>
</evidence>
<evidence type="ECO:0000313" key="1">
    <source>
        <dbReference type="EMBL" id="PTQ89559.1"/>
    </source>
</evidence>
<reference evidence="1 2" key="1">
    <citation type="submission" date="2018-04" db="EMBL/GenBank/DDBJ databases">
        <title>Genomic Encyclopedia of Archaeal and Bacterial Type Strains, Phase II (KMG-II): from individual species to whole genera.</title>
        <authorList>
            <person name="Goeker M."/>
        </authorList>
    </citation>
    <scope>NUCLEOTIDE SEQUENCE [LARGE SCALE GENOMIC DNA]</scope>
    <source>
        <strain evidence="1 2">DSM 5822</strain>
    </source>
</reference>
<proteinExistence type="predicted"/>
<name>A0A2T5IZY7_9GAMM</name>
<comment type="caution">
    <text evidence="1">The sequence shown here is derived from an EMBL/GenBank/DDBJ whole genome shotgun (WGS) entry which is preliminary data.</text>
</comment>
<dbReference type="RefSeq" id="WP_204509305.1">
    <property type="nucleotide sequence ID" value="NZ_QAON01000006.1"/>
</dbReference>